<evidence type="ECO:0000256" key="2">
    <source>
        <dbReference type="ARBA" id="ARBA00022737"/>
    </source>
</evidence>
<evidence type="ECO:0000256" key="3">
    <source>
        <dbReference type="SAM" id="MobiDB-lite"/>
    </source>
</evidence>
<dbReference type="InterPro" id="IPR055414">
    <property type="entry name" value="LRR_R13L4/SHOC2-like"/>
</dbReference>
<dbReference type="InterPro" id="IPR001611">
    <property type="entry name" value="Leu-rich_rpt"/>
</dbReference>
<organism evidence="5 6">
    <name type="scientific">Tegillarca granosa</name>
    <name type="common">Malaysian cockle</name>
    <name type="synonym">Anadara granosa</name>
    <dbReference type="NCBI Taxonomy" id="220873"/>
    <lineage>
        <taxon>Eukaryota</taxon>
        <taxon>Metazoa</taxon>
        <taxon>Spiralia</taxon>
        <taxon>Lophotrochozoa</taxon>
        <taxon>Mollusca</taxon>
        <taxon>Bivalvia</taxon>
        <taxon>Autobranchia</taxon>
        <taxon>Pteriomorphia</taxon>
        <taxon>Arcoida</taxon>
        <taxon>Arcoidea</taxon>
        <taxon>Arcidae</taxon>
        <taxon>Tegillarca</taxon>
    </lineage>
</organism>
<dbReference type="Pfam" id="PF23598">
    <property type="entry name" value="LRR_14"/>
    <property type="match status" value="1"/>
</dbReference>
<evidence type="ECO:0000259" key="4">
    <source>
        <dbReference type="Pfam" id="PF23598"/>
    </source>
</evidence>
<proteinExistence type="predicted"/>
<keyword evidence="6" id="KW-1185">Reference proteome</keyword>
<dbReference type="PANTHER" id="PTHR48051">
    <property type="match status" value="1"/>
</dbReference>
<reference evidence="5 6" key="1">
    <citation type="submission" date="2022-12" db="EMBL/GenBank/DDBJ databases">
        <title>Chromosome-level genome of Tegillarca granosa.</title>
        <authorList>
            <person name="Kim J."/>
        </authorList>
    </citation>
    <scope>NUCLEOTIDE SEQUENCE [LARGE SCALE GENOMIC DNA]</scope>
    <source>
        <strain evidence="5">Teg-2019</strain>
        <tissue evidence="5">Adductor muscle</tissue>
    </source>
</reference>
<dbReference type="EMBL" id="JARBDR010000640">
    <property type="protein sequence ID" value="KAJ8310467.1"/>
    <property type="molecule type" value="Genomic_DNA"/>
</dbReference>
<accession>A0ABQ9F3J6</accession>
<dbReference type="PROSITE" id="PS51450">
    <property type="entry name" value="LRR"/>
    <property type="match status" value="1"/>
</dbReference>
<comment type="caution">
    <text evidence="5">The sequence shown here is derived from an EMBL/GenBank/DDBJ whole genome shotgun (WGS) entry which is preliminary data.</text>
</comment>
<feature type="region of interest" description="Disordered" evidence="3">
    <location>
        <begin position="82"/>
        <end position="148"/>
    </location>
</feature>
<evidence type="ECO:0000313" key="6">
    <source>
        <dbReference type="Proteomes" id="UP001217089"/>
    </source>
</evidence>
<keyword evidence="1" id="KW-0433">Leucine-rich repeat</keyword>
<protein>
    <recommendedName>
        <fullName evidence="4">Disease resistance R13L4/SHOC-2-like LRR domain-containing protein</fullName>
    </recommendedName>
</protein>
<keyword evidence="2" id="KW-0677">Repeat</keyword>
<evidence type="ECO:0000313" key="5">
    <source>
        <dbReference type="EMBL" id="KAJ8310467.1"/>
    </source>
</evidence>
<feature type="domain" description="Disease resistance R13L4/SHOC-2-like LRR" evidence="4">
    <location>
        <begin position="8"/>
        <end position="79"/>
    </location>
</feature>
<dbReference type="Gene3D" id="3.80.10.10">
    <property type="entry name" value="Ribonuclease Inhibitor"/>
    <property type="match status" value="1"/>
</dbReference>
<dbReference type="InterPro" id="IPR050216">
    <property type="entry name" value="LRR_domain-containing"/>
</dbReference>
<dbReference type="PANTHER" id="PTHR48051:SF1">
    <property type="entry name" value="RAS SUPPRESSOR PROTEIN 1"/>
    <property type="match status" value="1"/>
</dbReference>
<gene>
    <name evidence="5" type="ORF">KUTeg_012332</name>
</gene>
<evidence type="ECO:0000256" key="1">
    <source>
        <dbReference type="ARBA" id="ARBA00022614"/>
    </source>
</evidence>
<name>A0ABQ9F3J6_TEGGR</name>
<feature type="compositionally biased region" description="Basic and acidic residues" evidence="3">
    <location>
        <begin position="91"/>
        <end position="103"/>
    </location>
</feature>
<dbReference type="Proteomes" id="UP001217089">
    <property type="component" value="Unassembled WGS sequence"/>
</dbReference>
<feature type="compositionally biased region" description="Basic residues" evidence="3">
    <location>
        <begin position="113"/>
        <end position="123"/>
    </location>
</feature>
<dbReference type="SUPFAM" id="SSF52075">
    <property type="entry name" value="Outer arm dynein light chain 1"/>
    <property type="match status" value="1"/>
</dbReference>
<sequence length="148" mass="16213">MPIDFPYLYRLRVLKAAGNDLKSLPNDVDKLKSLEVLDLSDNIIESLPEKICKIPTLKELDVSDNKIMLGFPKAWENLRQKATVRAAEQSSSKKREPRDRPVKESQTQVSPKGGKKAIGKKKGVAPVATPPATVKTNAGPKSAPPRSS</sequence>
<dbReference type="InterPro" id="IPR032675">
    <property type="entry name" value="LRR_dom_sf"/>
</dbReference>